<feature type="compositionally biased region" description="Polar residues" evidence="12">
    <location>
        <begin position="1257"/>
        <end position="1275"/>
    </location>
</feature>
<keyword evidence="9" id="KW-0206">Cytoskeleton</keyword>
<evidence type="ECO:0000256" key="3">
    <source>
        <dbReference type="ARBA" id="ARBA00014199"/>
    </source>
</evidence>
<evidence type="ECO:0000256" key="9">
    <source>
        <dbReference type="ARBA" id="ARBA00023212"/>
    </source>
</evidence>
<dbReference type="Pfam" id="PF00566">
    <property type="entry name" value="RabGAP-TBC"/>
    <property type="match status" value="1"/>
</dbReference>
<feature type="region of interest" description="Disordered" evidence="12">
    <location>
        <begin position="429"/>
        <end position="454"/>
    </location>
</feature>
<dbReference type="SMART" id="SM00320">
    <property type="entry name" value="WD40"/>
    <property type="match status" value="5"/>
</dbReference>
<evidence type="ECO:0000256" key="7">
    <source>
        <dbReference type="ARBA" id="ARBA00022794"/>
    </source>
</evidence>
<keyword evidence="10" id="KW-0966">Cell projection</keyword>
<evidence type="ECO:0000256" key="2">
    <source>
        <dbReference type="ARBA" id="ARBA00004607"/>
    </source>
</evidence>
<dbReference type="GO" id="GO:0060271">
    <property type="term" value="P:cilium assembly"/>
    <property type="evidence" value="ECO:0007669"/>
    <property type="project" value="TreeGrafter"/>
</dbReference>
<evidence type="ECO:0000256" key="1">
    <source>
        <dbReference type="ARBA" id="ARBA00004120"/>
    </source>
</evidence>
<comment type="caution">
    <text evidence="14">The sequence shown here is derived from an EMBL/GenBank/DDBJ whole genome shotgun (WGS) entry which is preliminary data.</text>
</comment>
<comment type="function">
    <text evidence="11">Molecular adapter which is involved in cilium biogenesis. Part of a functional complex including OFD1 a centriolar protein involved in cilium assembly. Could regulate the cAMP-dependent phosphorylation of OFD1, and its subsequent ubiquitination by PJA2 which ultimately leads to its proteasomal degradation.</text>
</comment>
<dbReference type="GO" id="GO:0036064">
    <property type="term" value="C:ciliary basal body"/>
    <property type="evidence" value="ECO:0007669"/>
    <property type="project" value="TreeGrafter"/>
</dbReference>
<dbReference type="OrthoDB" id="5578278at2759"/>
<evidence type="ECO:0000256" key="11">
    <source>
        <dbReference type="ARBA" id="ARBA00034464"/>
    </source>
</evidence>
<dbReference type="Gene3D" id="1.10.472.80">
    <property type="entry name" value="Ypt/Rab-GAP domain of gyp1p, domain 3"/>
    <property type="match status" value="1"/>
</dbReference>
<dbReference type="PANTHER" id="PTHR19853:SF1">
    <property type="entry name" value="TBC1 DOMAIN FAMILY MEMBER 31"/>
    <property type="match status" value="1"/>
</dbReference>
<keyword evidence="4" id="KW-0963">Cytoplasm</keyword>
<keyword evidence="7" id="KW-0970">Cilium biogenesis/degradation</keyword>
<evidence type="ECO:0000256" key="5">
    <source>
        <dbReference type="ARBA" id="ARBA00022574"/>
    </source>
</evidence>
<feature type="compositionally biased region" description="Basic and acidic residues" evidence="12">
    <location>
        <begin position="1626"/>
        <end position="1642"/>
    </location>
</feature>
<feature type="compositionally biased region" description="Low complexity" evidence="12">
    <location>
        <begin position="1284"/>
        <end position="1295"/>
    </location>
</feature>
<organism evidence="14 15">
    <name type="scientific">Chlamydomonas eustigma</name>
    <dbReference type="NCBI Taxonomy" id="1157962"/>
    <lineage>
        <taxon>Eukaryota</taxon>
        <taxon>Viridiplantae</taxon>
        <taxon>Chlorophyta</taxon>
        <taxon>core chlorophytes</taxon>
        <taxon>Chlorophyceae</taxon>
        <taxon>CS clade</taxon>
        <taxon>Chlamydomonadales</taxon>
        <taxon>Chlamydomonadaceae</taxon>
        <taxon>Chlamydomonas</taxon>
    </lineage>
</organism>
<sequence length="1642" mass="180460">MSLIKNIILGDANGRLWETQPAIGANGLLTVLCTPSSSTSAIVRRSTFTAVAHDGRAHLLAAVTNKGETYLVNLSQNRFSKVDKTGYAGTAAVFSAVSNRQLFVGFQDCSIRVYDVSKGMQIGVLREHRSPVVKLDVREGIEEMISVAADGIILWDTKSLQRKRFLGNGPYAAIEAYFIPKSESIAAELQDGSFHIWKHSRGMSGLKCTLSFTAPSAPTVRLLQRTFAISPDGQYIVSAGPHLSALLLYNAISGTLLYGVRLPRMENCVEGSTQVAFLPDGVTVVSLCNDRVIRFIDVKRCELMGEVPSLFPCREDCSFAMDRQGNRLALATDGKVLLYDFPVLRQNALPPVPLHKIEPSELNALSAPVLLASNAVHAVTSQSSVSGVLKGSDILLVRDARRAEEAGPRTLSKNRDVNTASKIMGGVQSGLTVKGPSHHNKTHSSTSHYSSPRREMSSFTVTYEGFKQPKVSQINAPSVGPSPHMPLSAWGDDLTNDGARVERLAIPRLQAMLEAYSEFPARYRLLIWDRLLQLPHNTQAFQALLNKGIHPGCKGLASQFGQSLGRPLVSKLSSIMSQLAHWCPLFAESGFVPALVFPFVKLFCAAGATALGPETCFELLVTLLSRWLHGWFDRFPHPPVGILVRMEDLLKFHHSALLEHLGALSKGGYHSLAWSLLSSALSDVLTRQAWLKVWDHCFTHGTDFLYFFTTSYFISLKPQLMALDTEQKLSTYLAGPPTVDVDRLLRETHILLAATPKELYPAQGKSAEPLPQGLVYQEHSNYPAGAVQLFTQERERILEAEEALARRRKVVSELEVRSRAVALQAASMEQERVQLAALEAERQTQLRKVETHALSQMARLDDKVKEQKLKQVVLTETAYQNSLATMRAQWQSQLEALKVEVQHKQEVLAYQVKSRQEEEAIKVLEFQAVQRMRELEHDTVCAAMQERLRKEIDSRLMELQSKQQQKSQAWAAEEESRAVKMRHESLRQLESSRLAQEGAAEEAARKQILMTQLSVQDQLLKAEADRRLRHLAEDEAMLTAKALEVDLKQRRARTTAEEAALQAQAQADLAWFEAEKKRREEALSAQKVALELALLRSQQQLADSEAKSKLLSSQTALLERRRLMEQRNLEEEAVARRAMELMALERSRNVQIEFELKTRAAEAEAKLELARKAAELKEQLAYRVRFGKRGLASTGDDGLSGEALGTVVSGLSHVLTLSQVTTEEEELKRQLEGRLEGSRREGDKKLDDIARQLQQRYNISPSKDLVSSSKDSPTARQRGPTYLSSSSPAATSSSSVNKPDYDVHEGTEPSELEVQHAMRRLRAATGEHVAGPSSSLTDDRQFLEESLLSQMRRLGGTWHTTRESPKEPGALADLAEQQLSHMSGDSLTLGTATHIALAESDGEQSASLEAAAMSALGSARVSSSGLGASTLLQRRRWLLSSGIIPSSAGIIPDTTTEATTEQDVGVALTPMSDDISGTTQTGVDVHLQSTTVATVDLTVAEASNPSFLNTAATLQLTMVPEATGLVVPLEASGTSMILAHPEPSASPLTTAGRHETGRPQLPREVARGRIVPSTTPLLPEEDDTDALIARLRRNLDVGSSSDSAFTTSSSTLTAPSSLLVYSAAPRTDRTDVSHREWEHEEE</sequence>
<dbReference type="Proteomes" id="UP000232323">
    <property type="component" value="Unassembled WGS sequence"/>
</dbReference>
<feature type="domain" description="Rab-GAP TBC" evidence="13">
    <location>
        <begin position="567"/>
        <end position="721"/>
    </location>
</feature>
<evidence type="ECO:0000256" key="4">
    <source>
        <dbReference type="ARBA" id="ARBA00022490"/>
    </source>
</evidence>
<dbReference type="PANTHER" id="PTHR19853">
    <property type="entry name" value="WD REPEAT CONTAINING PROTEIN 3 WDR3"/>
    <property type="match status" value="1"/>
</dbReference>
<keyword evidence="8" id="KW-0175">Coiled coil</keyword>
<dbReference type="InterPro" id="IPR000195">
    <property type="entry name" value="Rab-GAP-TBC_dom"/>
</dbReference>
<evidence type="ECO:0000256" key="6">
    <source>
        <dbReference type="ARBA" id="ARBA00022737"/>
    </source>
</evidence>
<keyword evidence="5" id="KW-0853">WD repeat</keyword>
<evidence type="ECO:0000256" key="10">
    <source>
        <dbReference type="ARBA" id="ARBA00023273"/>
    </source>
</evidence>
<dbReference type="STRING" id="1157962.A0A250X163"/>
<evidence type="ECO:0000313" key="15">
    <source>
        <dbReference type="Proteomes" id="UP000232323"/>
    </source>
</evidence>
<evidence type="ECO:0000313" key="14">
    <source>
        <dbReference type="EMBL" id="GAX76786.1"/>
    </source>
</evidence>
<evidence type="ECO:0000259" key="13">
    <source>
        <dbReference type="Pfam" id="PF00566"/>
    </source>
</evidence>
<protein>
    <recommendedName>
        <fullName evidence="3">TBC1 domain family member 31</fullName>
    </recommendedName>
</protein>
<feature type="region of interest" description="Disordered" evidence="12">
    <location>
        <begin position="1219"/>
        <end position="1245"/>
    </location>
</feature>
<keyword evidence="15" id="KW-1185">Reference proteome</keyword>
<evidence type="ECO:0000256" key="12">
    <source>
        <dbReference type="SAM" id="MobiDB-lite"/>
    </source>
</evidence>
<dbReference type="Gene3D" id="2.130.10.10">
    <property type="entry name" value="YVTN repeat-like/Quinoprotein amine dehydrogenase"/>
    <property type="match status" value="2"/>
</dbReference>
<dbReference type="InterPro" id="IPR001680">
    <property type="entry name" value="WD40_rpt"/>
</dbReference>
<dbReference type="InterPro" id="IPR035969">
    <property type="entry name" value="Rab-GAP_TBC_sf"/>
</dbReference>
<reference evidence="14 15" key="1">
    <citation type="submission" date="2017-08" db="EMBL/GenBank/DDBJ databases">
        <title>Acidophilic green algal genome provides insights into adaptation to an acidic environment.</title>
        <authorList>
            <person name="Hirooka S."/>
            <person name="Hirose Y."/>
            <person name="Kanesaki Y."/>
            <person name="Higuchi S."/>
            <person name="Fujiwara T."/>
            <person name="Onuma R."/>
            <person name="Era A."/>
            <person name="Ohbayashi R."/>
            <person name="Uzuka A."/>
            <person name="Nozaki H."/>
            <person name="Yoshikawa H."/>
            <person name="Miyagishima S.Y."/>
        </authorList>
    </citation>
    <scope>NUCLEOTIDE SEQUENCE [LARGE SCALE GENOMIC DNA]</scope>
    <source>
        <strain evidence="14 15">NIES-2499</strain>
    </source>
</reference>
<feature type="region of interest" description="Disordered" evidence="12">
    <location>
        <begin position="1257"/>
        <end position="1309"/>
    </location>
</feature>
<accession>A0A250X163</accession>
<comment type="subcellular location">
    <subcellularLocation>
        <location evidence="1">Cytoplasm</location>
        <location evidence="1">Cytoskeleton</location>
        <location evidence="1">Cilium basal body</location>
    </subcellularLocation>
    <subcellularLocation>
        <location evidence="2">Cytoplasm</location>
        <location evidence="2">Cytoskeleton</location>
        <location evidence="2">Microtubule organizing center</location>
        <location evidence="2">Centrosome</location>
        <location evidence="2">Centriolar satellite</location>
    </subcellularLocation>
</comment>
<dbReference type="SUPFAM" id="SSF50978">
    <property type="entry name" value="WD40 repeat-like"/>
    <property type="match status" value="1"/>
</dbReference>
<feature type="compositionally biased region" description="Basic and acidic residues" evidence="12">
    <location>
        <begin position="1226"/>
        <end position="1245"/>
    </location>
</feature>
<dbReference type="EMBL" id="BEGY01000019">
    <property type="protein sequence ID" value="GAX76786.1"/>
    <property type="molecule type" value="Genomic_DNA"/>
</dbReference>
<keyword evidence="6" id="KW-0677">Repeat</keyword>
<evidence type="ECO:0000256" key="8">
    <source>
        <dbReference type="ARBA" id="ARBA00023054"/>
    </source>
</evidence>
<gene>
    <name evidence="14" type="ORF">CEUSTIGMA_g4232.t1</name>
</gene>
<dbReference type="InterPro" id="IPR015943">
    <property type="entry name" value="WD40/YVTN_repeat-like_dom_sf"/>
</dbReference>
<feature type="region of interest" description="Disordered" evidence="12">
    <location>
        <begin position="1623"/>
        <end position="1642"/>
    </location>
</feature>
<proteinExistence type="predicted"/>
<dbReference type="InterPro" id="IPR051570">
    <property type="entry name" value="TBC1_cilium_biogenesis"/>
</dbReference>
<name>A0A250X163_9CHLO</name>
<dbReference type="SUPFAM" id="SSF47923">
    <property type="entry name" value="Ypt/Rab-GAP domain of gyp1p"/>
    <property type="match status" value="1"/>
</dbReference>
<dbReference type="InterPro" id="IPR036322">
    <property type="entry name" value="WD40_repeat_dom_sf"/>
</dbReference>